<sequence>MYLFVVISYIAFLLILVFLLTRKDDKIIELQERVSFLEQKVNKKLVSRLLFVELKSVNSVLDTLNNCFYLKDKDGDYIVDSEYRLSDVEDDWWEKLSEDDLEIVNRIKG</sequence>
<accession>A0A1J5S5M3</accession>
<reference evidence="2" key="1">
    <citation type="submission" date="2016-10" db="EMBL/GenBank/DDBJ databases">
        <title>Sequence of Gallionella enrichment culture.</title>
        <authorList>
            <person name="Poehlein A."/>
            <person name="Muehling M."/>
            <person name="Daniel R."/>
        </authorList>
    </citation>
    <scope>NUCLEOTIDE SEQUENCE</scope>
</reference>
<feature type="transmembrane region" description="Helical" evidence="1">
    <location>
        <begin position="6"/>
        <end position="21"/>
    </location>
</feature>
<keyword evidence="1" id="KW-0812">Transmembrane</keyword>
<dbReference type="EMBL" id="MLJW01000066">
    <property type="protein sequence ID" value="OIR03418.1"/>
    <property type="molecule type" value="Genomic_DNA"/>
</dbReference>
<keyword evidence="1" id="KW-1133">Transmembrane helix</keyword>
<gene>
    <name evidence="2" type="ORF">GALL_144900</name>
</gene>
<dbReference type="AlphaFoldDB" id="A0A1J5S5M3"/>
<comment type="caution">
    <text evidence="2">The sequence shown here is derived from an EMBL/GenBank/DDBJ whole genome shotgun (WGS) entry which is preliminary data.</text>
</comment>
<evidence type="ECO:0000313" key="2">
    <source>
        <dbReference type="EMBL" id="OIR03418.1"/>
    </source>
</evidence>
<keyword evidence="1" id="KW-0472">Membrane</keyword>
<evidence type="ECO:0000256" key="1">
    <source>
        <dbReference type="SAM" id="Phobius"/>
    </source>
</evidence>
<proteinExistence type="predicted"/>
<protein>
    <submittedName>
        <fullName evidence="2">Uncharacterized protein</fullName>
    </submittedName>
</protein>
<name>A0A1J5S5M3_9ZZZZ</name>
<organism evidence="2">
    <name type="scientific">mine drainage metagenome</name>
    <dbReference type="NCBI Taxonomy" id="410659"/>
    <lineage>
        <taxon>unclassified sequences</taxon>
        <taxon>metagenomes</taxon>
        <taxon>ecological metagenomes</taxon>
    </lineage>
</organism>